<feature type="domain" description="LysM" evidence="2">
    <location>
        <begin position="76"/>
        <end position="120"/>
    </location>
</feature>
<dbReference type="Gene3D" id="3.40.50.2300">
    <property type="match status" value="1"/>
</dbReference>
<dbReference type="CDD" id="cd00118">
    <property type="entry name" value="LysM"/>
    <property type="match status" value="2"/>
</dbReference>
<dbReference type="SMART" id="SM00257">
    <property type="entry name" value="LysM"/>
    <property type="match status" value="2"/>
</dbReference>
<dbReference type="SUPFAM" id="SSF54106">
    <property type="entry name" value="LysM domain"/>
    <property type="match status" value="2"/>
</dbReference>
<accession>A0A9D2UI76</accession>
<gene>
    <name evidence="3" type="ORF">IAA93_04270</name>
</gene>
<dbReference type="Proteomes" id="UP000787625">
    <property type="component" value="Unassembled WGS sequence"/>
</dbReference>
<dbReference type="InterPro" id="IPR028082">
    <property type="entry name" value="Peripla_BP_I"/>
</dbReference>
<comment type="caution">
    <text evidence="3">The sequence shown here is derived from an EMBL/GenBank/DDBJ whole genome shotgun (WGS) entry which is preliminary data.</text>
</comment>
<dbReference type="PANTHER" id="PTHR33734:SF22">
    <property type="entry name" value="MEMBRANE-BOUND LYTIC MUREIN TRANSGLYCOSYLASE D"/>
    <property type="match status" value="1"/>
</dbReference>
<dbReference type="PROSITE" id="PS50943">
    <property type="entry name" value="HTH_CROC1"/>
    <property type="match status" value="1"/>
</dbReference>
<dbReference type="SUPFAM" id="SSF53822">
    <property type="entry name" value="Periplasmic binding protein-like I"/>
    <property type="match status" value="1"/>
</dbReference>
<dbReference type="PANTHER" id="PTHR33734">
    <property type="entry name" value="LYSM DOMAIN-CONTAINING GPI-ANCHORED PROTEIN 2"/>
    <property type="match status" value="1"/>
</dbReference>
<dbReference type="InterPro" id="IPR018392">
    <property type="entry name" value="LysM"/>
</dbReference>
<organism evidence="3 4">
    <name type="scientific">Candidatus Avibacteroides avistercoris</name>
    <dbReference type="NCBI Taxonomy" id="2840690"/>
    <lineage>
        <taxon>Bacteria</taxon>
        <taxon>Pseudomonadati</taxon>
        <taxon>Bacteroidota</taxon>
        <taxon>Bacteroidia</taxon>
        <taxon>Bacteroidales</taxon>
        <taxon>Bacteroidaceae</taxon>
        <taxon>Bacteroidaceae incertae sedis</taxon>
        <taxon>Candidatus Avibacteroides</taxon>
    </lineage>
</organism>
<dbReference type="AlphaFoldDB" id="A0A9D2UI76"/>
<evidence type="ECO:0000259" key="1">
    <source>
        <dbReference type="PROSITE" id="PS50943"/>
    </source>
</evidence>
<sequence length="504" mass="57594">MRLLRYLATFVVAFLCIGTYAQDEKRSFTHTVERGETIFSISKMYDVSEDDILKLNGRTDRKIFAGETLLIPNSGLFHTIAPGETLYQLSKIYGVTVDDICRKNPGLSAENFKAGQVIVIPQKAQASDATDTVPVHEQSVTDDAAKPSGRVSRQPNAVDIALVMPMTKSGGEKKRIVEFYEGMLVGIYDGKQRGVSVNLDVFDLNAKPISAVLKDARLKEADLIIGPFDENEIHKLSEFSKQQSIPLLIPFTSDVDDVFGNPNLFQINTPQSYLYSDVYECFVEKFKDANVIFINDSKSNDKKAFIDGLQHELVKNGIKYGSVSKSELQSVKSLIVENRANVIVPNTGDNIFLSEIMPVLQNIVRSDEMLQLHLFGYPEWQTYTHDYLSEFYELDTYFFTSFYANMLSKESSLFANKYQSWYKKEFMNTYPKYGMLGYDLINYFLPYLWKYGDDFYEHLNTLPFTPVQTGFKFERVNNWGGFLNRKVFFVHFSRDFGLSIVDFE</sequence>
<dbReference type="PROSITE" id="PS51782">
    <property type="entry name" value="LYSM"/>
    <property type="match status" value="2"/>
</dbReference>
<protein>
    <submittedName>
        <fullName evidence="3">LysM peptidoglycan-binding domain-containing protein</fullName>
    </submittedName>
</protein>
<dbReference type="InterPro" id="IPR001387">
    <property type="entry name" value="Cro/C1-type_HTH"/>
</dbReference>
<dbReference type="InterPro" id="IPR036779">
    <property type="entry name" value="LysM_dom_sf"/>
</dbReference>
<reference evidence="3" key="2">
    <citation type="submission" date="2021-04" db="EMBL/GenBank/DDBJ databases">
        <authorList>
            <person name="Gilroy R."/>
        </authorList>
    </citation>
    <scope>NUCLEOTIDE SEQUENCE</scope>
    <source>
        <strain evidence="3">MalCec1-1739</strain>
    </source>
</reference>
<reference evidence="3" key="1">
    <citation type="journal article" date="2021" name="PeerJ">
        <title>Extensive microbial diversity within the chicken gut microbiome revealed by metagenomics and culture.</title>
        <authorList>
            <person name="Gilroy R."/>
            <person name="Ravi A."/>
            <person name="Getino M."/>
            <person name="Pursley I."/>
            <person name="Horton D.L."/>
            <person name="Alikhan N.F."/>
            <person name="Baker D."/>
            <person name="Gharbi K."/>
            <person name="Hall N."/>
            <person name="Watson M."/>
            <person name="Adriaenssens E.M."/>
            <person name="Foster-Nyarko E."/>
            <person name="Jarju S."/>
            <person name="Secka A."/>
            <person name="Antonio M."/>
            <person name="Oren A."/>
            <person name="Chaudhuri R.R."/>
            <person name="La Ragione R."/>
            <person name="Hildebrand F."/>
            <person name="Pallen M.J."/>
        </authorList>
    </citation>
    <scope>NUCLEOTIDE SEQUENCE</scope>
    <source>
        <strain evidence="3">MalCec1-1739</strain>
    </source>
</reference>
<dbReference type="EMBL" id="DWUP01000087">
    <property type="protein sequence ID" value="HJD52924.1"/>
    <property type="molecule type" value="Genomic_DNA"/>
</dbReference>
<dbReference type="Gene3D" id="3.10.350.10">
    <property type="entry name" value="LysM domain"/>
    <property type="match status" value="2"/>
</dbReference>
<feature type="domain" description="HTH cro/C1-type" evidence="1">
    <location>
        <begin position="84"/>
        <end position="100"/>
    </location>
</feature>
<dbReference type="Pfam" id="PF01476">
    <property type="entry name" value="LysM"/>
    <property type="match status" value="2"/>
</dbReference>
<evidence type="ECO:0000259" key="2">
    <source>
        <dbReference type="PROSITE" id="PS51782"/>
    </source>
</evidence>
<evidence type="ECO:0000313" key="3">
    <source>
        <dbReference type="EMBL" id="HJD52924.1"/>
    </source>
</evidence>
<proteinExistence type="predicted"/>
<name>A0A9D2UI76_9BACT</name>
<evidence type="ECO:0000313" key="4">
    <source>
        <dbReference type="Proteomes" id="UP000787625"/>
    </source>
</evidence>
<feature type="domain" description="LysM" evidence="2">
    <location>
        <begin position="28"/>
        <end position="71"/>
    </location>
</feature>